<dbReference type="EMBL" id="AC093490">
    <property type="protein sequence ID" value="AAS98427.1"/>
    <property type="molecule type" value="Genomic_DNA"/>
</dbReference>
<feature type="region of interest" description="Disordered" evidence="1">
    <location>
        <begin position="130"/>
        <end position="180"/>
    </location>
</feature>
<dbReference type="Proteomes" id="UP000000763">
    <property type="component" value="Chromosome 5"/>
</dbReference>
<feature type="compositionally biased region" description="Basic and acidic residues" evidence="1">
    <location>
        <begin position="1"/>
        <end position="11"/>
    </location>
</feature>
<evidence type="ECO:0000313" key="2">
    <source>
        <dbReference type="EMBL" id="AAS98427.1"/>
    </source>
</evidence>
<feature type="compositionally biased region" description="Basic and acidic residues" evidence="1">
    <location>
        <begin position="470"/>
        <end position="481"/>
    </location>
</feature>
<accession>Q75L31</accession>
<dbReference type="AlphaFoldDB" id="Q75L31"/>
<reference evidence="2" key="3">
    <citation type="submission" date="2005-01" db="EMBL/GenBank/DDBJ databases">
        <title>Oryza sativa BAC OJ1127_B08 genomic sequence.</title>
        <authorList>
            <person name="Chow T.-Y."/>
            <person name="Hsing Y.-I.C."/>
            <person name="Chen C.-S."/>
            <person name="Chen H.-H."/>
            <person name="Liu S.-M."/>
            <person name="Chao Y.-T."/>
            <person name="Chang S.-J."/>
            <person name="Chen H.-C."/>
            <person name="Chen S.-K."/>
            <person name="Chen T.-R."/>
            <person name="Chen Y.-L."/>
            <person name="Cheng C.-H."/>
            <person name="Chung C.-I."/>
            <person name="Han S.-Y."/>
            <person name="Hsiao S.-H."/>
            <person name="Hsiung J.-N."/>
            <person name="Hsu C.-H."/>
            <person name="Hsu C.-T."/>
            <person name="Huang J.-J."/>
            <person name="Kau P.-I."/>
            <person name="Lee H.-F."/>
            <person name="Lee M.-C."/>
            <person name="Leu H.-L."/>
            <person name="Li Y.-F."/>
            <person name="Lin S.-J."/>
            <person name="Lin Y.-C."/>
            <person name="Lu P.-C."/>
            <person name="Wei F.-J."/>
            <person name="Wu C.-C."/>
            <person name="Wu S.-W."/>
            <person name="Yang K.-C."/>
            <person name="Yu C.-Y."/>
            <person name="Yu S.-W."/>
            <person name="Wu H.-P."/>
            <person name="Shaw J.-F."/>
        </authorList>
    </citation>
    <scope>NUCLEOTIDE SEQUENCE</scope>
</reference>
<gene>
    <name evidence="2" type="ORF">OJ1127_B08.16</name>
    <name evidence="3" type="ORF">OSJNBa0069I13.2</name>
</gene>
<feature type="compositionally biased region" description="Basic and acidic residues" evidence="1">
    <location>
        <begin position="430"/>
        <end position="453"/>
    </location>
</feature>
<feature type="compositionally biased region" description="Basic and acidic residues" evidence="1">
    <location>
        <begin position="134"/>
        <end position="175"/>
    </location>
</feature>
<feature type="region of interest" description="Disordered" evidence="1">
    <location>
        <begin position="1"/>
        <end position="54"/>
    </location>
</feature>
<feature type="compositionally biased region" description="Basic residues" evidence="1">
    <location>
        <begin position="454"/>
        <end position="469"/>
    </location>
</feature>
<feature type="compositionally biased region" description="Basic and acidic residues" evidence="1">
    <location>
        <begin position="508"/>
        <end position="517"/>
    </location>
</feature>
<feature type="compositionally biased region" description="Low complexity" evidence="1">
    <location>
        <begin position="420"/>
        <end position="429"/>
    </location>
</feature>
<feature type="compositionally biased region" description="Basic and acidic residues" evidence="1">
    <location>
        <begin position="24"/>
        <end position="41"/>
    </location>
</feature>
<sequence length="547" mass="58151">MGRRGPRERAARPSLTGRPAQEGGPERPKTRARGREERESRWTGLTMRGPGWDPLVSGSAHRAEGVRGSCARAAEGRGARARFAVDADAAGPRAASRLAVERAHGEGLTGVGSTRSRLSWRRRGAYVAATRAGGRGDEPTARIRQREFDGGESRRRQPAGREEGNADEVTRDRFPAVRASTRFRELDASVGLDGATPSEAGDVWVLRSSSGDGGEHTASDGNVRTSSSGTHATAAVGERDGNGAGEKQGRMGEKGREGAWRPKRRQEGGRMTPAGGKGEKGGREKGARPFLLWEKGEGSGGVEAEGGGLGLRPLAACARSGGAEAMTTAMTAERFGAARRHGRQTRAGAAEGDGGGDQMVGHSARARGLQWEGAADGEARLEHARWLRGRAAAGAAGQRGRAATTRCGRGPRGRAREQQRAGAGFASGELARERRREARGGGARRGDSRARARTERRRRSARRGSRARGARAERSGAKGEGRGIPPPPLPRRPSPAADAILLLPVDLQKGEREMRKGEMRRKGRERRLMWPPDMWGPRGSRADSAAT</sequence>
<feature type="region of interest" description="Disordered" evidence="1">
    <location>
        <begin position="391"/>
        <end position="547"/>
    </location>
</feature>
<reference evidence="4" key="4">
    <citation type="journal article" date="2008" name="Nucleic Acids Res.">
        <title>The rice annotation project database (RAP-DB): 2008 update.</title>
        <authorList>
            <consortium name="The rice annotation project (RAP)"/>
        </authorList>
    </citation>
    <scope>GENOME REANNOTATION</scope>
    <source>
        <strain evidence="4">cv. Nipponbare</strain>
    </source>
</reference>
<name>Q75L31_ORYSJ</name>
<dbReference type="EMBL" id="AC137616">
    <property type="protein sequence ID" value="AAT77361.1"/>
    <property type="molecule type" value="Genomic_DNA"/>
</dbReference>
<organism evidence="2 4">
    <name type="scientific">Oryza sativa subsp. japonica</name>
    <name type="common">Rice</name>
    <dbReference type="NCBI Taxonomy" id="39947"/>
    <lineage>
        <taxon>Eukaryota</taxon>
        <taxon>Viridiplantae</taxon>
        <taxon>Streptophyta</taxon>
        <taxon>Embryophyta</taxon>
        <taxon>Tracheophyta</taxon>
        <taxon>Spermatophyta</taxon>
        <taxon>Magnoliopsida</taxon>
        <taxon>Liliopsida</taxon>
        <taxon>Poales</taxon>
        <taxon>Poaceae</taxon>
        <taxon>BOP clade</taxon>
        <taxon>Oryzoideae</taxon>
        <taxon>Oryzeae</taxon>
        <taxon>Oryzinae</taxon>
        <taxon>Oryza</taxon>
        <taxon>Oryza sativa</taxon>
    </lineage>
</organism>
<evidence type="ECO:0000313" key="4">
    <source>
        <dbReference type="Proteomes" id="UP000000763"/>
    </source>
</evidence>
<feature type="compositionally biased region" description="Pro residues" evidence="1">
    <location>
        <begin position="484"/>
        <end position="493"/>
    </location>
</feature>
<evidence type="ECO:0000256" key="1">
    <source>
        <dbReference type="SAM" id="MobiDB-lite"/>
    </source>
</evidence>
<reference evidence="4" key="2">
    <citation type="journal article" date="2005" name="Nature">
        <title>The map-based sequence of the rice genome.</title>
        <authorList>
            <consortium name="International rice genome sequencing project (IRGSP)"/>
            <person name="Matsumoto T."/>
            <person name="Wu J."/>
            <person name="Kanamori H."/>
            <person name="Katayose Y."/>
            <person name="Fujisawa M."/>
            <person name="Namiki N."/>
            <person name="Mizuno H."/>
            <person name="Yamamoto K."/>
            <person name="Antonio B.A."/>
            <person name="Baba T."/>
            <person name="Sakata K."/>
            <person name="Nagamura Y."/>
            <person name="Aoki H."/>
            <person name="Arikawa K."/>
            <person name="Arita K."/>
            <person name="Bito T."/>
            <person name="Chiden Y."/>
            <person name="Fujitsuka N."/>
            <person name="Fukunaka R."/>
            <person name="Hamada M."/>
            <person name="Harada C."/>
            <person name="Hayashi A."/>
            <person name="Hijishita S."/>
            <person name="Honda M."/>
            <person name="Hosokawa S."/>
            <person name="Ichikawa Y."/>
            <person name="Idonuma A."/>
            <person name="Iijima M."/>
            <person name="Ikeda M."/>
            <person name="Ikeno M."/>
            <person name="Ito K."/>
            <person name="Ito S."/>
            <person name="Ito T."/>
            <person name="Ito Y."/>
            <person name="Ito Y."/>
            <person name="Iwabuchi A."/>
            <person name="Kamiya K."/>
            <person name="Karasawa W."/>
            <person name="Kurita K."/>
            <person name="Katagiri S."/>
            <person name="Kikuta A."/>
            <person name="Kobayashi H."/>
            <person name="Kobayashi N."/>
            <person name="Machita K."/>
            <person name="Maehara T."/>
            <person name="Masukawa M."/>
            <person name="Mizubayashi T."/>
            <person name="Mukai Y."/>
            <person name="Nagasaki H."/>
            <person name="Nagata Y."/>
            <person name="Naito S."/>
            <person name="Nakashima M."/>
            <person name="Nakama Y."/>
            <person name="Nakamichi Y."/>
            <person name="Nakamura M."/>
            <person name="Meguro A."/>
            <person name="Negishi M."/>
            <person name="Ohta I."/>
            <person name="Ohta T."/>
            <person name="Okamoto M."/>
            <person name="Ono N."/>
            <person name="Saji S."/>
            <person name="Sakaguchi M."/>
            <person name="Sakai K."/>
            <person name="Shibata M."/>
            <person name="Shimokawa T."/>
            <person name="Song J."/>
            <person name="Takazaki Y."/>
            <person name="Terasawa K."/>
            <person name="Tsugane M."/>
            <person name="Tsuji K."/>
            <person name="Ueda S."/>
            <person name="Waki K."/>
            <person name="Yamagata H."/>
            <person name="Yamamoto M."/>
            <person name="Yamamoto S."/>
            <person name="Yamane H."/>
            <person name="Yoshiki S."/>
            <person name="Yoshihara R."/>
            <person name="Yukawa K."/>
            <person name="Zhong H."/>
            <person name="Yano M."/>
            <person name="Yuan Q."/>
            <person name="Ouyang S."/>
            <person name="Liu J."/>
            <person name="Jones K.M."/>
            <person name="Gansberger K."/>
            <person name="Moffat K."/>
            <person name="Hill J."/>
            <person name="Bera J."/>
            <person name="Fadrosh D."/>
            <person name="Jin S."/>
            <person name="Johri S."/>
            <person name="Kim M."/>
            <person name="Overton L."/>
            <person name="Reardon M."/>
            <person name="Tsitrin T."/>
            <person name="Vuong H."/>
            <person name="Weaver B."/>
            <person name="Ciecko A."/>
            <person name="Tallon L."/>
            <person name="Jackson J."/>
            <person name="Pai G."/>
            <person name="Aken S.V."/>
            <person name="Utterback T."/>
            <person name="Reidmuller S."/>
            <person name="Feldblyum T."/>
            <person name="Hsiao J."/>
            <person name="Zismann V."/>
            <person name="Iobst S."/>
            <person name="de Vazeille A.R."/>
            <person name="Buell C.R."/>
            <person name="Ying K."/>
            <person name="Li Y."/>
            <person name="Lu T."/>
            <person name="Huang Y."/>
            <person name="Zhao Q."/>
            <person name="Feng Q."/>
            <person name="Zhang L."/>
            <person name="Zhu J."/>
            <person name="Weng Q."/>
            <person name="Mu J."/>
            <person name="Lu Y."/>
            <person name="Fan D."/>
            <person name="Liu Y."/>
            <person name="Guan J."/>
            <person name="Zhang Y."/>
            <person name="Yu S."/>
            <person name="Liu X."/>
            <person name="Zhang Y."/>
            <person name="Hong G."/>
            <person name="Han B."/>
            <person name="Choisne N."/>
            <person name="Demange N."/>
            <person name="Orjeda G."/>
            <person name="Samain S."/>
            <person name="Cattolico L."/>
            <person name="Pelletier E."/>
            <person name="Couloux A."/>
            <person name="Segurens B."/>
            <person name="Wincker P."/>
            <person name="D'Hont A."/>
            <person name="Scarpelli C."/>
            <person name="Weissenbach J."/>
            <person name="Salanoubat M."/>
            <person name="Quetier F."/>
            <person name="Yu Y."/>
            <person name="Kim H.R."/>
            <person name="Rambo T."/>
            <person name="Currie J."/>
            <person name="Collura K."/>
            <person name="Luo M."/>
            <person name="Yang T."/>
            <person name="Ammiraju J.S.S."/>
            <person name="Engler F."/>
            <person name="Soderlund C."/>
            <person name="Wing R.A."/>
            <person name="Palmer L.E."/>
            <person name="de la Bastide M."/>
            <person name="Spiegel L."/>
            <person name="Nascimento L."/>
            <person name="Zutavern T."/>
            <person name="O'Shaughnessy A."/>
            <person name="Dike S."/>
            <person name="Dedhia N."/>
            <person name="Preston R."/>
            <person name="Balija V."/>
            <person name="McCombie W.R."/>
            <person name="Chow T."/>
            <person name="Chen H."/>
            <person name="Chung M."/>
            <person name="Chen C."/>
            <person name="Shaw J."/>
            <person name="Wu H."/>
            <person name="Hsiao K."/>
            <person name="Chao Y."/>
            <person name="Chu M."/>
            <person name="Cheng C."/>
            <person name="Hour A."/>
            <person name="Lee P."/>
            <person name="Lin S."/>
            <person name="Lin Y."/>
            <person name="Liou J."/>
            <person name="Liu S."/>
            <person name="Hsing Y."/>
            <person name="Raghuvanshi S."/>
            <person name="Mohanty A."/>
            <person name="Bharti A.K."/>
            <person name="Gaur A."/>
            <person name="Gupta V."/>
            <person name="Kumar D."/>
            <person name="Ravi V."/>
            <person name="Vij S."/>
            <person name="Kapur A."/>
            <person name="Khurana P."/>
            <person name="Khurana P."/>
            <person name="Khurana J.P."/>
            <person name="Tyagi A.K."/>
            <person name="Gaikwad K."/>
            <person name="Singh A."/>
            <person name="Dalal V."/>
            <person name="Srivastava S."/>
            <person name="Dixit A."/>
            <person name="Pal A.K."/>
            <person name="Ghazi I.A."/>
            <person name="Yadav M."/>
            <person name="Pandit A."/>
            <person name="Bhargava A."/>
            <person name="Sureshbabu K."/>
            <person name="Batra K."/>
            <person name="Sharma T.R."/>
            <person name="Mohapatra T."/>
            <person name="Singh N.K."/>
            <person name="Messing J."/>
            <person name="Nelson A.B."/>
            <person name="Fuks G."/>
            <person name="Kavchok S."/>
            <person name="Keizer G."/>
            <person name="Linton E."/>
            <person name="Llaca V."/>
            <person name="Song R."/>
            <person name="Tanyolac B."/>
            <person name="Young S."/>
            <person name="Ho-Il K."/>
            <person name="Hahn J.H."/>
            <person name="Sangsakoo G."/>
            <person name="Vanavichit A."/>
            <person name="de Mattos Luiz.A.T."/>
            <person name="Zimmer P.D."/>
            <person name="Malone G."/>
            <person name="Dellagostin O."/>
            <person name="de Oliveira A.C."/>
            <person name="Bevan M."/>
            <person name="Bancroft I."/>
            <person name="Minx P."/>
            <person name="Cordum H."/>
            <person name="Wilson R."/>
            <person name="Cheng Z."/>
            <person name="Jin W."/>
            <person name="Jiang J."/>
            <person name="Leong S.A."/>
            <person name="Iwama H."/>
            <person name="Gojobori T."/>
            <person name="Itoh T."/>
            <person name="Niimura Y."/>
            <person name="Fujii Y."/>
            <person name="Habara T."/>
            <person name="Sakai H."/>
            <person name="Sato Y."/>
            <person name="Wilson G."/>
            <person name="Kumar K."/>
            <person name="McCouch S."/>
            <person name="Juretic N."/>
            <person name="Hoen D."/>
            <person name="Wright S."/>
            <person name="Bruskiewich R."/>
            <person name="Bureau T."/>
            <person name="Miyao A."/>
            <person name="Hirochika H."/>
            <person name="Nishikawa T."/>
            <person name="Kadowaki K."/>
            <person name="Sugiura M."/>
            <person name="Burr B."/>
            <person name="Sasaki T."/>
        </authorList>
    </citation>
    <scope>NUCLEOTIDE SEQUENCE [LARGE SCALE GENOMIC DNA]</scope>
    <source>
        <strain evidence="4">cv. Nipponbare</strain>
    </source>
</reference>
<reference evidence="3" key="1">
    <citation type="submission" date="2004-07" db="EMBL/GenBank/DDBJ databases">
        <title>Oryza sativa BAC OSJNBa0069I13 genomic sequence.</title>
        <authorList>
            <person name="Chow T.-Y."/>
            <person name="Hsing Y.-I.C."/>
            <person name="Chen C.-S."/>
            <person name="Chen H.-H."/>
            <person name="Liu S.-M."/>
            <person name="Chao Y.-T."/>
            <person name="Chang S.-J."/>
            <person name="Chen H.-C."/>
            <person name="Chen S.-K."/>
            <person name="Chen T.-R."/>
            <person name="Chen Y.-L."/>
            <person name="Cheng C.-H."/>
            <person name="Chung C.-I."/>
            <person name="Han S.-Y."/>
            <person name="Hsiao S.-H."/>
            <person name="Hsiung J.-N."/>
            <person name="Hsu C.-H."/>
            <person name="Huang J.-J."/>
            <person name="Kau P.-I."/>
            <person name="Lee M.-C."/>
            <person name="Leu H.-L."/>
            <person name="Li Y.-F."/>
            <person name="Lin S.-J."/>
            <person name="Lin Y.-C."/>
            <person name="Wu S.-W."/>
            <person name="Yu C.-Y."/>
            <person name="Yu S.-W."/>
            <person name="Wu H.-P."/>
            <person name="Shaw J.-F."/>
        </authorList>
    </citation>
    <scope>NUCLEOTIDE SEQUENCE</scope>
</reference>
<evidence type="ECO:0000313" key="3">
    <source>
        <dbReference type="EMBL" id="AAT77361.1"/>
    </source>
</evidence>
<feature type="region of interest" description="Disordered" evidence="1">
    <location>
        <begin position="336"/>
        <end position="371"/>
    </location>
</feature>
<feature type="compositionally biased region" description="Polar residues" evidence="1">
    <location>
        <begin position="219"/>
        <end position="231"/>
    </location>
</feature>
<feature type="compositionally biased region" description="Basic and acidic residues" evidence="1">
    <location>
        <begin position="237"/>
        <end position="268"/>
    </location>
</feature>
<feature type="region of interest" description="Disordered" evidence="1">
    <location>
        <begin position="205"/>
        <end position="286"/>
    </location>
</feature>
<proteinExistence type="predicted"/>
<feature type="compositionally biased region" description="Low complexity" evidence="1">
    <location>
        <begin position="391"/>
        <end position="408"/>
    </location>
</feature>
<protein>
    <submittedName>
        <fullName evidence="2">Uncharacterized protein</fullName>
    </submittedName>
</protein>
<feature type="compositionally biased region" description="Basic and acidic residues" evidence="1">
    <location>
        <begin position="277"/>
        <end position="286"/>
    </location>
</feature>